<evidence type="ECO:0008006" key="3">
    <source>
        <dbReference type="Google" id="ProtNLM"/>
    </source>
</evidence>
<dbReference type="InterPro" id="IPR017467">
    <property type="entry name" value="CHP03016_PEP-CTERM"/>
</dbReference>
<name>A4BSK4_9GAMM</name>
<protein>
    <recommendedName>
        <fullName evidence="3">TIGR03016 family PEP-CTERM system-associated outer membrane protein</fullName>
    </recommendedName>
</protein>
<dbReference type="NCBIfam" id="TIGR03016">
    <property type="entry name" value="pepcterm_hypo_1"/>
    <property type="match status" value="1"/>
</dbReference>
<comment type="caution">
    <text evidence="1">The sequence shown here is derived from an EMBL/GenBank/DDBJ whole genome shotgun (WGS) entry which is preliminary data.</text>
</comment>
<dbReference type="HOGENOM" id="CLU_037738_1_0_6"/>
<keyword evidence="2" id="KW-1185">Reference proteome</keyword>
<dbReference type="STRING" id="314278.NB231_08455"/>
<sequence>MNWEITPRFALSEILTDNVNLTRDDEVGALVTRFRPGVNIVGQGPRVQGNLSYTLDGIIALRGSSNSSTGGSGRYQDRLFHLLIADGRAELLKQHLFVDARARRRQFATNLAGPIGIDNTAGFNNLSAVTGLSVSPYFTNHFGSYADATLRYSYDRIFIDNSSIANTQINQFSGILQSGDAFGPVFWSLNANRTQTQRSGSGSGTGSGTGQFQSGTFAEASASIGYRLNRHFSVSATGGYQDNDFQSTRNTIDGPFWDVGFDWVPNRRASLSARYGERFFGKTGSLNLRYRRRATLWQASFNQSISTLRDVILTDAGTVPIFSLNCPPSDPSCLPIDEIAVLRPEAVQDIFVLARARASVTLSGVKHSATLAYSFIRRTVERDGAESRQQGVNLRWTWRLRENAQFITSGGWMQMQPLRQDGEGNLWYMQLGLTRDLGQLTSASLSYRHQSRNGTAGLIEYNENALIAAITIRFSRENGSSTGVGPSTGIGMGPY</sequence>
<dbReference type="EMBL" id="AAOF01000010">
    <property type="protein sequence ID" value="EAR21274.1"/>
    <property type="molecule type" value="Genomic_DNA"/>
</dbReference>
<evidence type="ECO:0000313" key="1">
    <source>
        <dbReference type="EMBL" id="EAR21274.1"/>
    </source>
</evidence>
<organism evidence="1 2">
    <name type="scientific">Nitrococcus mobilis Nb-231</name>
    <dbReference type="NCBI Taxonomy" id="314278"/>
    <lineage>
        <taxon>Bacteria</taxon>
        <taxon>Pseudomonadati</taxon>
        <taxon>Pseudomonadota</taxon>
        <taxon>Gammaproteobacteria</taxon>
        <taxon>Chromatiales</taxon>
        <taxon>Ectothiorhodospiraceae</taxon>
        <taxon>Nitrococcus</taxon>
    </lineage>
</organism>
<dbReference type="Proteomes" id="UP000003374">
    <property type="component" value="Unassembled WGS sequence"/>
</dbReference>
<gene>
    <name evidence="1" type="ORF">NB231_08455</name>
</gene>
<accession>A4BSK4</accession>
<reference evidence="1 2" key="1">
    <citation type="submission" date="2006-02" db="EMBL/GenBank/DDBJ databases">
        <authorList>
            <person name="Waterbury J."/>
            <person name="Ferriera S."/>
            <person name="Johnson J."/>
            <person name="Kravitz S."/>
            <person name="Halpern A."/>
            <person name="Remington K."/>
            <person name="Beeson K."/>
            <person name="Tran B."/>
            <person name="Rogers Y.-H."/>
            <person name="Friedman R."/>
            <person name="Venter J.C."/>
        </authorList>
    </citation>
    <scope>NUCLEOTIDE SEQUENCE [LARGE SCALE GENOMIC DNA]</scope>
    <source>
        <strain evidence="1 2">Nb-231</strain>
    </source>
</reference>
<dbReference type="AlphaFoldDB" id="A4BSK4"/>
<evidence type="ECO:0000313" key="2">
    <source>
        <dbReference type="Proteomes" id="UP000003374"/>
    </source>
</evidence>
<proteinExistence type="predicted"/>
<dbReference type="eggNOG" id="COG5338">
    <property type="taxonomic scope" value="Bacteria"/>
</dbReference>